<evidence type="ECO:0000256" key="14">
    <source>
        <dbReference type="SAM" id="MobiDB-lite"/>
    </source>
</evidence>
<keyword evidence="10" id="KW-0539">Nucleus</keyword>
<dbReference type="SMART" id="SM00717">
    <property type="entry name" value="SANT"/>
    <property type="match status" value="2"/>
</dbReference>
<feature type="compositionally biased region" description="Polar residues" evidence="14">
    <location>
        <begin position="327"/>
        <end position="348"/>
    </location>
</feature>
<evidence type="ECO:0000256" key="13">
    <source>
        <dbReference type="ARBA" id="ARBA00074456"/>
    </source>
</evidence>
<accession>H2ZJV8</accession>
<protein>
    <recommendedName>
        <fullName evidence="13">Cell division cycle 5-like protein</fullName>
    </recommendedName>
</protein>
<evidence type="ECO:0000256" key="12">
    <source>
        <dbReference type="ARBA" id="ARBA00057681"/>
    </source>
</evidence>
<evidence type="ECO:0000256" key="11">
    <source>
        <dbReference type="ARBA" id="ARBA00023306"/>
    </source>
</evidence>
<dbReference type="InterPro" id="IPR047240">
    <property type="entry name" value="SANT_CDC5L_II"/>
</dbReference>
<dbReference type="InterPro" id="IPR021786">
    <property type="entry name" value="Cdc5p/Cef1_C"/>
</dbReference>
<dbReference type="PROSITE" id="PS50090">
    <property type="entry name" value="MYB_LIKE"/>
    <property type="match status" value="2"/>
</dbReference>
<evidence type="ECO:0000256" key="3">
    <source>
        <dbReference type="ARBA" id="ARBA00022728"/>
    </source>
</evidence>
<feature type="region of interest" description="Disordered" evidence="14">
    <location>
        <begin position="401"/>
        <end position="446"/>
    </location>
</feature>
<name>H2ZJV8_CIOSA</name>
<dbReference type="FunFam" id="1.10.10.60:FF:000021">
    <property type="entry name" value="CDC5 cell division cycle 5-like"/>
    <property type="match status" value="1"/>
</dbReference>
<comment type="function">
    <text evidence="12">DNA-binding protein involved in cell cycle control. May act as a transcription activator. Plays a role in pre-mRNA splicing as core component of precatalytic, catalytic and postcatalytic spliceosomal complexes. Component of the PRP19-CDC5L complex that forms an integral part of the spliceosome and is required for activating pre-mRNA splicing. The PRP19-CDC5L complex may also play a role in the response to DNA damage (DDR). As a component of the minor spliceosome, involved in the splicing of U12-type introns in pre-mRNAs.</text>
</comment>
<keyword evidence="18" id="KW-1185">Reference proteome</keyword>
<dbReference type="GO" id="GO:0000398">
    <property type="term" value="P:mRNA splicing, via spliceosome"/>
    <property type="evidence" value="ECO:0007669"/>
    <property type="project" value="InterPro"/>
</dbReference>
<dbReference type="InterPro" id="IPR017930">
    <property type="entry name" value="Myb_dom"/>
</dbReference>
<keyword evidence="6" id="KW-0175">Coiled coil</keyword>
<reference evidence="17" key="2">
    <citation type="submission" date="2025-08" db="UniProtKB">
        <authorList>
            <consortium name="Ensembl"/>
        </authorList>
    </citation>
    <scope>IDENTIFICATION</scope>
</reference>
<feature type="domain" description="Myb-like" evidence="15">
    <location>
        <begin position="3"/>
        <end position="54"/>
    </location>
</feature>
<dbReference type="InterPro" id="IPR009057">
    <property type="entry name" value="Homeodomain-like_sf"/>
</dbReference>
<dbReference type="CDD" id="cd00167">
    <property type="entry name" value="SANT"/>
    <property type="match status" value="1"/>
</dbReference>
<dbReference type="InParanoid" id="H2ZJV8"/>
<evidence type="ECO:0000256" key="1">
    <source>
        <dbReference type="ARBA" id="ARBA00010506"/>
    </source>
</evidence>
<feature type="compositionally biased region" description="Basic and acidic residues" evidence="14">
    <location>
        <begin position="111"/>
        <end position="127"/>
    </location>
</feature>
<keyword evidence="5" id="KW-0227">DNA damage</keyword>
<reference evidence="17" key="3">
    <citation type="submission" date="2025-09" db="UniProtKB">
        <authorList>
            <consortium name="Ensembl"/>
        </authorList>
    </citation>
    <scope>IDENTIFICATION</scope>
</reference>
<dbReference type="InterPro" id="IPR047242">
    <property type="entry name" value="CDC5L/Cef1"/>
</dbReference>
<dbReference type="Pfam" id="PF11831">
    <property type="entry name" value="Myb_Cef"/>
    <property type="match status" value="1"/>
</dbReference>
<evidence type="ECO:0000256" key="10">
    <source>
        <dbReference type="ARBA" id="ARBA00023242"/>
    </source>
</evidence>
<dbReference type="SUPFAM" id="SSF46689">
    <property type="entry name" value="Homeodomain-like"/>
    <property type="match status" value="1"/>
</dbReference>
<dbReference type="GO" id="GO:0016607">
    <property type="term" value="C:nuclear speck"/>
    <property type="evidence" value="ECO:0007669"/>
    <property type="project" value="UniProtKB-ARBA"/>
</dbReference>
<feature type="compositionally biased region" description="Polar residues" evidence="14">
    <location>
        <begin position="416"/>
        <end position="425"/>
    </location>
</feature>
<reference evidence="18" key="1">
    <citation type="submission" date="2003-08" db="EMBL/GenBank/DDBJ databases">
        <authorList>
            <person name="Birren B."/>
            <person name="Nusbaum C."/>
            <person name="Abebe A."/>
            <person name="Abouelleil A."/>
            <person name="Adekoya E."/>
            <person name="Ait-zahra M."/>
            <person name="Allen N."/>
            <person name="Allen T."/>
            <person name="An P."/>
            <person name="Anderson M."/>
            <person name="Anderson S."/>
            <person name="Arachchi H."/>
            <person name="Armbruster J."/>
            <person name="Bachantsang P."/>
            <person name="Baldwin J."/>
            <person name="Barry A."/>
            <person name="Bayul T."/>
            <person name="Blitshsteyn B."/>
            <person name="Bloom T."/>
            <person name="Blye J."/>
            <person name="Boguslavskiy L."/>
            <person name="Borowsky M."/>
            <person name="Boukhgalter B."/>
            <person name="Brunache A."/>
            <person name="Butler J."/>
            <person name="Calixte N."/>
            <person name="Calvo S."/>
            <person name="Camarata J."/>
            <person name="Campo K."/>
            <person name="Chang J."/>
            <person name="Cheshatsang Y."/>
            <person name="Citroen M."/>
            <person name="Collymore A."/>
            <person name="Considine T."/>
            <person name="Cook A."/>
            <person name="Cooke P."/>
            <person name="Corum B."/>
            <person name="Cuomo C."/>
            <person name="David R."/>
            <person name="Dawoe T."/>
            <person name="Degray S."/>
            <person name="Dodge S."/>
            <person name="Dooley K."/>
            <person name="Dorje P."/>
            <person name="Dorjee K."/>
            <person name="Dorris L."/>
            <person name="Duffey N."/>
            <person name="Dupes A."/>
            <person name="Elkins T."/>
            <person name="Engels R."/>
            <person name="Erickson J."/>
            <person name="Farina A."/>
            <person name="Faro S."/>
            <person name="Ferreira P."/>
            <person name="Fischer H."/>
            <person name="Fitzgerald M."/>
            <person name="Foley K."/>
            <person name="Gage D."/>
            <person name="Galagan J."/>
            <person name="Gearin G."/>
            <person name="Gnerre S."/>
            <person name="Gnirke A."/>
            <person name="Goyette A."/>
            <person name="Graham J."/>
            <person name="Grandbois E."/>
            <person name="Gyaltsen K."/>
            <person name="Hafez N."/>
            <person name="Hagopian D."/>
            <person name="Hagos B."/>
            <person name="Hall J."/>
            <person name="Hatcher B."/>
            <person name="Heller A."/>
            <person name="Higgins H."/>
            <person name="Honan T."/>
            <person name="Horn A."/>
            <person name="Houde N."/>
            <person name="Hughes L."/>
            <person name="Hulme W."/>
            <person name="Husby E."/>
            <person name="Iliev I."/>
            <person name="Jaffe D."/>
            <person name="Jones C."/>
            <person name="Kamal M."/>
            <person name="Kamat A."/>
            <person name="Kamvysselis M."/>
            <person name="Karlsson E."/>
            <person name="Kells C."/>
            <person name="Kieu A."/>
            <person name="Kisner P."/>
            <person name="Kodira C."/>
            <person name="Kulbokas E."/>
            <person name="Labutti K."/>
            <person name="Lama D."/>
            <person name="Landers T."/>
            <person name="Leger J."/>
            <person name="Levine S."/>
            <person name="Lewis D."/>
            <person name="Lewis T."/>
            <person name="Lindblad-toh K."/>
            <person name="Liu X."/>
            <person name="Lokyitsang T."/>
            <person name="Lokyitsang Y."/>
            <person name="Lucien O."/>
            <person name="Lui A."/>
            <person name="Ma L.J."/>
            <person name="Mabbitt R."/>
            <person name="Macdonald J."/>
            <person name="Maclean C."/>
            <person name="Major J."/>
            <person name="Manning J."/>
            <person name="Marabella R."/>
            <person name="Maru K."/>
            <person name="Matthews C."/>
            <person name="Mauceli E."/>
            <person name="Mccarthy M."/>
            <person name="Mcdonough S."/>
            <person name="Mcghee T."/>
            <person name="Meldrim J."/>
            <person name="Meneus L."/>
            <person name="Mesirov J."/>
            <person name="Mihalev A."/>
            <person name="Mihova T."/>
            <person name="Mikkelsen T."/>
            <person name="Mlenga V."/>
            <person name="Moru K."/>
            <person name="Mozes J."/>
            <person name="Mulrain L."/>
            <person name="Munson G."/>
            <person name="Naylor J."/>
            <person name="Newes C."/>
            <person name="Nguyen C."/>
            <person name="Nguyen N."/>
            <person name="Nguyen T."/>
            <person name="Nicol R."/>
            <person name="Nielsen C."/>
            <person name="Nizzari M."/>
            <person name="Norbu C."/>
            <person name="Norbu N."/>
            <person name="O'donnell P."/>
            <person name="Okoawo O."/>
            <person name="O'leary S."/>
            <person name="Omotosho B."/>
            <person name="O'neill K."/>
            <person name="Osman S."/>
            <person name="Parker S."/>
            <person name="Perrin D."/>
            <person name="Phunkhang P."/>
            <person name="Piqani B."/>
            <person name="Purcell S."/>
            <person name="Rachupka T."/>
            <person name="Ramasamy U."/>
            <person name="Rameau R."/>
            <person name="Ray V."/>
            <person name="Raymond C."/>
            <person name="Retta R."/>
            <person name="Richardson S."/>
            <person name="Rise C."/>
            <person name="Rodriguez J."/>
            <person name="Rogers J."/>
            <person name="Rogov P."/>
            <person name="Rutman M."/>
            <person name="Schupbach R."/>
            <person name="Seaman C."/>
            <person name="Settipalli S."/>
            <person name="Sharpe T."/>
            <person name="Sheridan J."/>
            <person name="Sherpa N."/>
            <person name="Shi J."/>
            <person name="Smirnov S."/>
            <person name="Smith C."/>
            <person name="Sougnez C."/>
            <person name="Spencer B."/>
            <person name="Stalker J."/>
            <person name="Stange-thomann N."/>
            <person name="Stavropoulos S."/>
            <person name="Stetson K."/>
            <person name="Stone C."/>
            <person name="Stone S."/>
            <person name="Stubbs M."/>
            <person name="Talamas J."/>
            <person name="Tchuinga P."/>
            <person name="Tenzing P."/>
            <person name="Tesfaye S."/>
            <person name="Theodore J."/>
            <person name="Thoulutsang Y."/>
            <person name="Topham K."/>
            <person name="Towey S."/>
            <person name="Tsamla T."/>
            <person name="Tsomo N."/>
            <person name="Vallee D."/>
            <person name="Vassiliev H."/>
            <person name="Venkataraman V."/>
            <person name="Vinson J."/>
            <person name="Vo A."/>
            <person name="Wade C."/>
            <person name="Wang S."/>
            <person name="Wangchuk T."/>
            <person name="Wangdi T."/>
            <person name="Whittaker C."/>
            <person name="Wilkinson J."/>
            <person name="Wu Y."/>
            <person name="Wyman D."/>
            <person name="Yadav S."/>
            <person name="Yang S."/>
            <person name="Yang X."/>
            <person name="Yeager S."/>
            <person name="Yee E."/>
            <person name="Young G."/>
            <person name="Zainoun J."/>
            <person name="Zembeck L."/>
            <person name="Zimmer A."/>
            <person name="Zody M."/>
            <person name="Lander E."/>
        </authorList>
    </citation>
    <scope>NUCLEOTIDE SEQUENCE [LARGE SCALE GENOMIC DNA]</scope>
</reference>
<dbReference type="eggNOG" id="KOG0050">
    <property type="taxonomic scope" value="Eukaryota"/>
</dbReference>
<evidence type="ECO:0000313" key="17">
    <source>
        <dbReference type="Ensembl" id="ENSCSAVP00000017874.1"/>
    </source>
</evidence>
<dbReference type="PANTHER" id="PTHR45885:SF1">
    <property type="entry name" value="CELL DIVISION CYCLE 5-LIKE PROTEIN"/>
    <property type="match status" value="1"/>
</dbReference>
<dbReference type="STRING" id="51511.ENSCSAVP00000017874"/>
<dbReference type="Pfam" id="PF13921">
    <property type="entry name" value="Myb_DNA-bind_6"/>
    <property type="match status" value="1"/>
</dbReference>
<keyword evidence="4" id="KW-0677">Repeat</keyword>
<proteinExistence type="inferred from homology"/>
<dbReference type="PANTHER" id="PTHR45885">
    <property type="entry name" value="CELL DIVISION CYCLE 5-LIKE PROTEIN"/>
    <property type="match status" value="1"/>
</dbReference>
<sequence length="765" mass="87054">MPRITIKGGVWRNTEDEILKAAVMKYGLNQWSRIASLLHRKSAKQCKARWYEWLDPSIKKTEWSREEEEKLLHLAKLMPTQWRTIAPIIGRTAAQCLEHYEYLLDKAAHNEEDGLEGDDPRKLKPGEIDPAPETKPARPDPIDMDEDEHEMLSEARARLANTQGKKAKRKAREKQLEEARRLASLQKRRELKAAGILRKRRKKKGRIDYNAEIPFEKKPALGFYDVADESFDPMDPNFRRLRQDHLDKELAKVKEERERIKDKQRLKDKDMASLINKSNEPMKKRSKLVLPSPQISDMELEEVVKVGQAAKLAIEESGGPTADSLLTDYNVTPSTSNLRTPRTPMPSSDTVMQEALNVMALTNVDTPLKGGINAPVDTDFSGITPTRPDIKTPNTVIATPFRYRGSGDGLTPSIPTPRSVTTTPGFTPRRDKLNINRDDMTPSNPKVNILEDRLNLRASLSTLPTPRNDFEIVLPENEEGGDKELEKDGNDVVEDAADLEAQKQAEIEAALEEQLARRHTAVRKELPRPSVINESILRQPSSTQLDELQLAEETIKREMVTMLRHDALSNSAINQIPGKGKSKLCMILETFQLTKANSMSVHTQYLSKYPYVECSPEELAAARSLLEKETEIVKGAMQHGNVSLDVYTKVWRDSNRASKKDRIEALEKQLETNRAHMVKEARHAAKHEKKLKVLLGGYQSRSNSMIKQFNEIVDQIYSSQVELNTFQELLRSENGAIPKRMEAMENDYRIQVDRERELQTTYAEL</sequence>
<feature type="domain" description="Myb-like" evidence="15">
    <location>
        <begin position="55"/>
        <end position="104"/>
    </location>
</feature>
<dbReference type="GO" id="GO:0000981">
    <property type="term" value="F:DNA-binding transcription factor activity, RNA polymerase II-specific"/>
    <property type="evidence" value="ECO:0007669"/>
    <property type="project" value="TreeGrafter"/>
</dbReference>
<keyword evidence="2" id="KW-0507">mRNA processing</keyword>
<keyword evidence="9" id="KW-0234">DNA repair</keyword>
<evidence type="ECO:0000256" key="5">
    <source>
        <dbReference type="ARBA" id="ARBA00022763"/>
    </source>
</evidence>
<dbReference type="InterPro" id="IPR001005">
    <property type="entry name" value="SANT/Myb"/>
</dbReference>
<dbReference type="GeneTree" id="ENSGT00550000074922"/>
<dbReference type="Gene3D" id="1.10.10.60">
    <property type="entry name" value="Homeodomain-like"/>
    <property type="match status" value="2"/>
</dbReference>
<evidence type="ECO:0000313" key="18">
    <source>
        <dbReference type="Proteomes" id="UP000007875"/>
    </source>
</evidence>
<evidence type="ECO:0000256" key="2">
    <source>
        <dbReference type="ARBA" id="ARBA00022664"/>
    </source>
</evidence>
<evidence type="ECO:0000256" key="7">
    <source>
        <dbReference type="ARBA" id="ARBA00023125"/>
    </source>
</evidence>
<evidence type="ECO:0000256" key="6">
    <source>
        <dbReference type="ARBA" id="ARBA00023054"/>
    </source>
</evidence>
<keyword evidence="3" id="KW-0747">Spliceosome</keyword>
<feature type="domain" description="HTH myb-type" evidence="16">
    <location>
        <begin position="59"/>
        <end position="108"/>
    </location>
</feature>
<dbReference type="GO" id="GO:0000977">
    <property type="term" value="F:RNA polymerase II transcription regulatory region sequence-specific DNA binding"/>
    <property type="evidence" value="ECO:0007669"/>
    <property type="project" value="TreeGrafter"/>
</dbReference>
<dbReference type="CDD" id="cd11659">
    <property type="entry name" value="SANT_CDC5_II"/>
    <property type="match status" value="1"/>
</dbReference>
<evidence type="ECO:0000259" key="16">
    <source>
        <dbReference type="PROSITE" id="PS51294"/>
    </source>
</evidence>
<keyword evidence="7" id="KW-0238">DNA-binding</keyword>
<comment type="similarity">
    <text evidence="1">Belongs to the CEF1 family.</text>
</comment>
<feature type="domain" description="HTH myb-type" evidence="16">
    <location>
        <begin position="1"/>
        <end position="58"/>
    </location>
</feature>
<feature type="region of interest" description="Disordered" evidence="14">
    <location>
        <begin position="111"/>
        <end position="144"/>
    </location>
</feature>
<dbReference type="Ensembl" id="ENSCSAVT00000018068.1">
    <property type="protein sequence ID" value="ENSCSAVP00000017874.1"/>
    <property type="gene ID" value="ENSCSAVG00000010518.1"/>
</dbReference>
<dbReference type="PROSITE" id="PS51294">
    <property type="entry name" value="HTH_MYB"/>
    <property type="match status" value="2"/>
</dbReference>
<keyword evidence="8" id="KW-0508">mRNA splicing</keyword>
<evidence type="ECO:0000256" key="8">
    <source>
        <dbReference type="ARBA" id="ARBA00023187"/>
    </source>
</evidence>
<dbReference type="Proteomes" id="UP000007875">
    <property type="component" value="Unassembled WGS sequence"/>
</dbReference>
<dbReference type="FunFam" id="1.10.10.60:FF:000091">
    <property type="entry name" value="CDC5 cell division cycle 5-like"/>
    <property type="match status" value="1"/>
</dbReference>
<dbReference type="GO" id="GO:0006281">
    <property type="term" value="P:DNA repair"/>
    <property type="evidence" value="ECO:0007669"/>
    <property type="project" value="UniProtKB-KW"/>
</dbReference>
<feature type="region of interest" description="Disordered" evidence="14">
    <location>
        <begin position="323"/>
        <end position="348"/>
    </location>
</feature>
<dbReference type="OMA" id="KMGMAGE"/>
<evidence type="ECO:0000259" key="15">
    <source>
        <dbReference type="PROSITE" id="PS50090"/>
    </source>
</evidence>
<evidence type="ECO:0000256" key="4">
    <source>
        <dbReference type="ARBA" id="ARBA00022737"/>
    </source>
</evidence>
<dbReference type="FunCoup" id="H2ZJV8">
    <property type="interactions" value="676"/>
</dbReference>
<organism evidence="17 18">
    <name type="scientific">Ciona savignyi</name>
    <name type="common">Pacific transparent sea squirt</name>
    <dbReference type="NCBI Taxonomy" id="51511"/>
    <lineage>
        <taxon>Eukaryota</taxon>
        <taxon>Metazoa</taxon>
        <taxon>Chordata</taxon>
        <taxon>Tunicata</taxon>
        <taxon>Ascidiacea</taxon>
        <taxon>Phlebobranchia</taxon>
        <taxon>Cionidae</taxon>
        <taxon>Ciona</taxon>
    </lineage>
</organism>
<keyword evidence="11" id="KW-0131">Cell cycle</keyword>
<feature type="compositionally biased region" description="Basic and acidic residues" evidence="14">
    <location>
        <begin position="428"/>
        <end position="440"/>
    </location>
</feature>
<evidence type="ECO:0000256" key="9">
    <source>
        <dbReference type="ARBA" id="ARBA00023204"/>
    </source>
</evidence>
<dbReference type="AlphaFoldDB" id="H2ZJV8"/>
<dbReference type="GO" id="GO:0000974">
    <property type="term" value="C:Prp19 complex"/>
    <property type="evidence" value="ECO:0007669"/>
    <property type="project" value="InterPro"/>
</dbReference>
<dbReference type="GO" id="GO:0005681">
    <property type="term" value="C:spliceosomal complex"/>
    <property type="evidence" value="ECO:0007669"/>
    <property type="project" value="UniProtKB-KW"/>
</dbReference>